<gene>
    <name evidence="5" type="ORF">J2851_006840</name>
</gene>
<dbReference type="Pfam" id="PF01037">
    <property type="entry name" value="AsnC_trans_reg"/>
    <property type="match status" value="1"/>
</dbReference>
<dbReference type="InterPro" id="IPR036388">
    <property type="entry name" value="WH-like_DNA-bd_sf"/>
</dbReference>
<dbReference type="InterPro" id="IPR011008">
    <property type="entry name" value="Dimeric_a/b-barrel"/>
</dbReference>
<proteinExistence type="predicted"/>
<dbReference type="Gene3D" id="1.10.10.10">
    <property type="entry name" value="Winged helix-like DNA-binding domain superfamily/Winged helix DNA-binding domain"/>
    <property type="match status" value="1"/>
</dbReference>
<dbReference type="InterPro" id="IPR000485">
    <property type="entry name" value="AsnC-type_HTH_dom"/>
</dbReference>
<dbReference type="EMBL" id="JAGINP010000038">
    <property type="protein sequence ID" value="MBP2297021.1"/>
    <property type="molecule type" value="Genomic_DNA"/>
</dbReference>
<dbReference type="CDD" id="cd00090">
    <property type="entry name" value="HTH_ARSR"/>
    <property type="match status" value="1"/>
</dbReference>
<dbReference type="RefSeq" id="WP_209773117.1">
    <property type="nucleotide sequence ID" value="NZ_JAGINP010000038.1"/>
</dbReference>
<accession>A0ABS4SWV1</accession>
<dbReference type="InterPro" id="IPR019887">
    <property type="entry name" value="Tscrpt_reg_AsnC/Lrp_C"/>
</dbReference>
<name>A0ABS4SWV1_9PROT</name>
<keyword evidence="3" id="KW-0804">Transcription</keyword>
<dbReference type="InterPro" id="IPR011991">
    <property type="entry name" value="ArsR-like_HTH"/>
</dbReference>
<sequence>MTIALDPYEKAILSALQKNARLTMQELAAAAGLSVSPCWRRMKSMEEVGVIRSYTAVVSPQKLGLTECVFANVTLERHVDGVVERFEAAVRDWPEVLDCFAVTGDADYILRIVAPSTQAYGEFLSRRLFKVPGVAHVRSNVSLREVKSDTPVPLDHLP</sequence>
<evidence type="ECO:0000259" key="4">
    <source>
        <dbReference type="PROSITE" id="PS50956"/>
    </source>
</evidence>
<dbReference type="InterPro" id="IPR019888">
    <property type="entry name" value="Tscrpt_reg_AsnC-like"/>
</dbReference>
<evidence type="ECO:0000256" key="3">
    <source>
        <dbReference type="ARBA" id="ARBA00023163"/>
    </source>
</evidence>
<reference evidence="5 6" key="1">
    <citation type="submission" date="2021-03" db="EMBL/GenBank/DDBJ databases">
        <title>Genomic Encyclopedia of Type Strains, Phase III (KMG-III): the genomes of soil and plant-associated and newly described type strains.</title>
        <authorList>
            <person name="Whitman W."/>
        </authorList>
    </citation>
    <scope>NUCLEOTIDE SEQUENCE [LARGE SCALE GENOMIC DNA]</scope>
    <source>
        <strain evidence="5 6">IMMIB AFH-6</strain>
    </source>
</reference>
<keyword evidence="6" id="KW-1185">Reference proteome</keyword>
<dbReference type="GO" id="GO:0003677">
    <property type="term" value="F:DNA binding"/>
    <property type="evidence" value="ECO:0007669"/>
    <property type="project" value="UniProtKB-KW"/>
</dbReference>
<evidence type="ECO:0000256" key="1">
    <source>
        <dbReference type="ARBA" id="ARBA00023015"/>
    </source>
</evidence>
<dbReference type="Pfam" id="PF13412">
    <property type="entry name" value="HTH_24"/>
    <property type="match status" value="1"/>
</dbReference>
<dbReference type="PANTHER" id="PTHR30154:SF34">
    <property type="entry name" value="TRANSCRIPTIONAL REGULATOR AZLB"/>
    <property type="match status" value="1"/>
</dbReference>
<comment type="caution">
    <text evidence="5">The sequence shown here is derived from an EMBL/GenBank/DDBJ whole genome shotgun (WGS) entry which is preliminary data.</text>
</comment>
<dbReference type="Gene3D" id="3.30.70.920">
    <property type="match status" value="1"/>
</dbReference>
<evidence type="ECO:0000313" key="6">
    <source>
        <dbReference type="Proteomes" id="UP000781958"/>
    </source>
</evidence>
<protein>
    <submittedName>
        <fullName evidence="5">DNA-binding Lrp family transcriptional regulator</fullName>
    </submittedName>
</protein>
<dbReference type="Proteomes" id="UP000781958">
    <property type="component" value="Unassembled WGS sequence"/>
</dbReference>
<dbReference type="PRINTS" id="PR00033">
    <property type="entry name" value="HTHASNC"/>
</dbReference>
<dbReference type="InterPro" id="IPR036390">
    <property type="entry name" value="WH_DNA-bd_sf"/>
</dbReference>
<keyword evidence="2 5" id="KW-0238">DNA-binding</keyword>
<dbReference type="SMART" id="SM00344">
    <property type="entry name" value="HTH_ASNC"/>
    <property type="match status" value="1"/>
</dbReference>
<evidence type="ECO:0000313" key="5">
    <source>
        <dbReference type="EMBL" id="MBP2297021.1"/>
    </source>
</evidence>
<evidence type="ECO:0000256" key="2">
    <source>
        <dbReference type="ARBA" id="ARBA00023125"/>
    </source>
</evidence>
<feature type="domain" description="HTH asnC-type" evidence="4">
    <location>
        <begin position="5"/>
        <end position="66"/>
    </location>
</feature>
<dbReference type="PANTHER" id="PTHR30154">
    <property type="entry name" value="LEUCINE-RESPONSIVE REGULATORY PROTEIN"/>
    <property type="match status" value="1"/>
</dbReference>
<keyword evidence="1" id="KW-0805">Transcription regulation</keyword>
<organism evidence="5 6">
    <name type="scientific">Azospirillum rugosum</name>
    <dbReference type="NCBI Taxonomy" id="416170"/>
    <lineage>
        <taxon>Bacteria</taxon>
        <taxon>Pseudomonadati</taxon>
        <taxon>Pseudomonadota</taxon>
        <taxon>Alphaproteobacteria</taxon>
        <taxon>Rhodospirillales</taxon>
        <taxon>Azospirillaceae</taxon>
        <taxon>Azospirillum</taxon>
    </lineage>
</organism>
<dbReference type="SUPFAM" id="SSF54909">
    <property type="entry name" value="Dimeric alpha+beta barrel"/>
    <property type="match status" value="1"/>
</dbReference>
<dbReference type="PROSITE" id="PS50956">
    <property type="entry name" value="HTH_ASNC_2"/>
    <property type="match status" value="1"/>
</dbReference>
<dbReference type="SUPFAM" id="SSF46785">
    <property type="entry name" value="Winged helix' DNA-binding domain"/>
    <property type="match status" value="1"/>
</dbReference>